<evidence type="ECO:0000256" key="6">
    <source>
        <dbReference type="PROSITE-ProRule" id="PRU00278"/>
    </source>
</evidence>
<dbReference type="PANTHER" id="PTHR47245">
    <property type="entry name" value="PEPTIDYLPROLYL ISOMERASE"/>
    <property type="match status" value="1"/>
</dbReference>
<evidence type="ECO:0000256" key="4">
    <source>
        <dbReference type="ARBA" id="ARBA00023110"/>
    </source>
</evidence>
<dbReference type="EMBL" id="JASVDS010000007">
    <property type="protein sequence ID" value="MDL5034209.1"/>
    <property type="molecule type" value="Genomic_DNA"/>
</dbReference>
<dbReference type="GO" id="GO:0016853">
    <property type="term" value="F:isomerase activity"/>
    <property type="evidence" value="ECO:0007669"/>
    <property type="project" value="UniProtKB-KW"/>
</dbReference>
<keyword evidence="5 6" id="KW-0413">Isomerase</keyword>
<dbReference type="InterPro" id="IPR050245">
    <property type="entry name" value="PrsA_foldase"/>
</dbReference>
<comment type="similarity">
    <text evidence="2">Belongs to the PpiC/parvulin rotamase family.</text>
</comment>
<reference evidence="8 9" key="1">
    <citation type="submission" date="2023-06" db="EMBL/GenBank/DDBJ databases">
        <title>Pelomonas sp. APW6 16S ribosomal RNA gene genome sequencing and assembly.</title>
        <authorList>
            <person name="Woo H."/>
        </authorList>
    </citation>
    <scope>NUCLEOTIDE SEQUENCE [LARGE SCALE GENOMIC DNA]</scope>
    <source>
        <strain evidence="8 9">APW6</strain>
    </source>
</reference>
<gene>
    <name evidence="8" type="ORF">QRD43_20075</name>
</gene>
<name>A0ABT7LP18_9BURK</name>
<dbReference type="PROSITE" id="PS01096">
    <property type="entry name" value="PPIC_PPIASE_1"/>
    <property type="match status" value="1"/>
</dbReference>
<sequence length="285" mass="29822">MSGCGGGSCGCGGGKSQGADGASVAEALAPIAVARVNDVALHAPGEALGDEALRQRAYAELLRQAAQRAGLLAATDPGPIDGVHSEAASEAIEALLAREITLPEPDERACRRYFAAHPQRFAQGERVRAAHILLAVTPGVDVAALRAHAEGLLVRLRCEDEAAFAKAAAENSNCPSGEQGGVLGWLTRDECLPEIASLLFAQDEANRHTGVLPRLLSSRHGFHILRVDEREAGAVPDFAQVRGSVAALLRHQLSVTAMRQYLDLLAGQAQLQGVSLSQADSPLVQ</sequence>
<proteinExistence type="inferred from homology"/>
<protein>
    <recommendedName>
        <fullName evidence="3">peptidylprolyl isomerase</fullName>
        <ecNumber evidence="3">5.2.1.8</ecNumber>
    </recommendedName>
</protein>
<dbReference type="InterPro" id="IPR000297">
    <property type="entry name" value="PPIase_PpiC"/>
</dbReference>
<evidence type="ECO:0000256" key="3">
    <source>
        <dbReference type="ARBA" id="ARBA00013194"/>
    </source>
</evidence>
<evidence type="ECO:0000259" key="7">
    <source>
        <dbReference type="PROSITE" id="PS50198"/>
    </source>
</evidence>
<evidence type="ECO:0000256" key="1">
    <source>
        <dbReference type="ARBA" id="ARBA00000971"/>
    </source>
</evidence>
<evidence type="ECO:0000313" key="9">
    <source>
        <dbReference type="Proteomes" id="UP001238603"/>
    </source>
</evidence>
<evidence type="ECO:0000256" key="2">
    <source>
        <dbReference type="ARBA" id="ARBA00007656"/>
    </source>
</evidence>
<dbReference type="InterPro" id="IPR046357">
    <property type="entry name" value="PPIase_dom_sf"/>
</dbReference>
<dbReference type="PANTHER" id="PTHR47245:SF2">
    <property type="entry name" value="PEPTIDYL-PROLYL CIS-TRANS ISOMERASE HP_0175-RELATED"/>
    <property type="match status" value="1"/>
</dbReference>
<keyword evidence="4 6" id="KW-0697">Rotamase</keyword>
<dbReference type="InterPro" id="IPR023058">
    <property type="entry name" value="PPIase_PpiC_CS"/>
</dbReference>
<accession>A0ABT7LP18</accession>
<comment type="caution">
    <text evidence="8">The sequence shown here is derived from an EMBL/GenBank/DDBJ whole genome shotgun (WGS) entry which is preliminary data.</text>
</comment>
<dbReference type="Pfam" id="PF00639">
    <property type="entry name" value="Rotamase"/>
    <property type="match status" value="1"/>
</dbReference>
<evidence type="ECO:0000313" key="8">
    <source>
        <dbReference type="EMBL" id="MDL5034209.1"/>
    </source>
</evidence>
<dbReference type="SUPFAM" id="SSF54534">
    <property type="entry name" value="FKBP-like"/>
    <property type="match status" value="1"/>
</dbReference>
<feature type="domain" description="PpiC" evidence="7">
    <location>
        <begin position="124"/>
        <end position="229"/>
    </location>
</feature>
<dbReference type="PROSITE" id="PS50198">
    <property type="entry name" value="PPIC_PPIASE_2"/>
    <property type="match status" value="1"/>
</dbReference>
<dbReference type="EC" id="5.2.1.8" evidence="3"/>
<organism evidence="8 9">
    <name type="scientific">Roseateles subflavus</name>
    <dbReference type="NCBI Taxonomy" id="3053353"/>
    <lineage>
        <taxon>Bacteria</taxon>
        <taxon>Pseudomonadati</taxon>
        <taxon>Pseudomonadota</taxon>
        <taxon>Betaproteobacteria</taxon>
        <taxon>Burkholderiales</taxon>
        <taxon>Sphaerotilaceae</taxon>
        <taxon>Roseateles</taxon>
    </lineage>
</organism>
<keyword evidence="9" id="KW-1185">Reference proteome</keyword>
<evidence type="ECO:0000256" key="5">
    <source>
        <dbReference type="ARBA" id="ARBA00023235"/>
    </source>
</evidence>
<dbReference type="Proteomes" id="UP001238603">
    <property type="component" value="Unassembled WGS sequence"/>
</dbReference>
<dbReference type="Gene3D" id="3.10.50.40">
    <property type="match status" value="1"/>
</dbReference>
<dbReference type="RefSeq" id="WP_285984283.1">
    <property type="nucleotide sequence ID" value="NZ_JASVDS010000007.1"/>
</dbReference>
<comment type="catalytic activity">
    <reaction evidence="1">
        <text>[protein]-peptidylproline (omega=180) = [protein]-peptidylproline (omega=0)</text>
        <dbReference type="Rhea" id="RHEA:16237"/>
        <dbReference type="Rhea" id="RHEA-COMP:10747"/>
        <dbReference type="Rhea" id="RHEA-COMP:10748"/>
        <dbReference type="ChEBI" id="CHEBI:83833"/>
        <dbReference type="ChEBI" id="CHEBI:83834"/>
        <dbReference type="EC" id="5.2.1.8"/>
    </reaction>
</comment>